<feature type="region of interest" description="Disordered" evidence="1">
    <location>
        <begin position="1"/>
        <end position="79"/>
    </location>
</feature>
<reference evidence="3 4" key="1">
    <citation type="journal article" date="2023" name="G3 (Bethesda)">
        <title>A chromosome-level genome assembly of Zasmidium syzygii isolated from banana leaves.</title>
        <authorList>
            <person name="van Westerhoven A.C."/>
            <person name="Mehrabi R."/>
            <person name="Talebi R."/>
            <person name="Steentjes M.B.F."/>
            <person name="Corcolon B."/>
            <person name="Chong P.A."/>
            <person name="Kema G.H.J."/>
            <person name="Seidl M.F."/>
        </authorList>
    </citation>
    <scope>NUCLEOTIDE SEQUENCE [LARGE SCALE GENOMIC DNA]</scope>
    <source>
        <strain evidence="3 4">P124</strain>
    </source>
</reference>
<evidence type="ECO:0000256" key="1">
    <source>
        <dbReference type="SAM" id="MobiDB-lite"/>
    </source>
</evidence>
<evidence type="ECO:0000259" key="2">
    <source>
        <dbReference type="Pfam" id="PF20233"/>
    </source>
</evidence>
<dbReference type="Proteomes" id="UP001305779">
    <property type="component" value="Unassembled WGS sequence"/>
</dbReference>
<accession>A0ABR0EW86</accession>
<proteinExistence type="predicted"/>
<dbReference type="EMBL" id="JAXOVC010000002">
    <property type="protein sequence ID" value="KAK4505103.1"/>
    <property type="molecule type" value="Genomic_DNA"/>
</dbReference>
<organism evidence="3 4">
    <name type="scientific">Zasmidium cellare</name>
    <name type="common">Wine cellar mold</name>
    <name type="synonym">Racodium cellare</name>
    <dbReference type="NCBI Taxonomy" id="395010"/>
    <lineage>
        <taxon>Eukaryota</taxon>
        <taxon>Fungi</taxon>
        <taxon>Dikarya</taxon>
        <taxon>Ascomycota</taxon>
        <taxon>Pezizomycotina</taxon>
        <taxon>Dothideomycetes</taxon>
        <taxon>Dothideomycetidae</taxon>
        <taxon>Mycosphaerellales</taxon>
        <taxon>Mycosphaerellaceae</taxon>
        <taxon>Zasmidium</taxon>
    </lineage>
</organism>
<name>A0ABR0EW86_ZASCE</name>
<feature type="domain" description="DUF6590" evidence="2">
    <location>
        <begin position="109"/>
        <end position="254"/>
    </location>
</feature>
<protein>
    <recommendedName>
        <fullName evidence="2">DUF6590 domain-containing protein</fullName>
    </recommendedName>
</protein>
<dbReference type="Pfam" id="PF20233">
    <property type="entry name" value="DUF6590"/>
    <property type="match status" value="1"/>
</dbReference>
<evidence type="ECO:0000313" key="4">
    <source>
        <dbReference type="Proteomes" id="UP001305779"/>
    </source>
</evidence>
<keyword evidence="4" id="KW-1185">Reference proteome</keyword>
<feature type="compositionally biased region" description="Pro residues" evidence="1">
    <location>
        <begin position="63"/>
        <end position="74"/>
    </location>
</feature>
<comment type="caution">
    <text evidence="3">The sequence shown here is derived from an EMBL/GenBank/DDBJ whole genome shotgun (WGS) entry which is preliminary data.</text>
</comment>
<evidence type="ECO:0000313" key="3">
    <source>
        <dbReference type="EMBL" id="KAK4505103.1"/>
    </source>
</evidence>
<sequence>MSRKRAGNFNDEVTEASAETAAFSHVPTTTKRRAAPFDDSTAPAPKRCRQESNWGCEPSPLRRGPPPRPQGPPPFRRERSLRQTVLSARTPKSGINTAPRLQDIESLFPGVIIRAAHYETAQDPNANPLVNNSFVFSAHSTICAKKRYMVVLWVYSNGCILALPVSSHQGQDLVNLSNKKLNFYMLIGTEEAVDRENETGNEPLIIQKMYRIDGTDKRYALNNTSSICLSTPYTVQYNESMEVVGCLDEPSTNAMTEKYDELKDEAVKRSREAEKKYFQKT</sequence>
<dbReference type="InterPro" id="IPR046497">
    <property type="entry name" value="DUF6590"/>
</dbReference>
<gene>
    <name evidence="3" type="ORF">PRZ48_003066</name>
</gene>